<dbReference type="GO" id="GO:0005789">
    <property type="term" value="C:endoplasmic reticulum membrane"/>
    <property type="evidence" value="ECO:0007669"/>
    <property type="project" value="TreeGrafter"/>
</dbReference>
<dbReference type="EMBL" id="LT615249">
    <property type="protein sequence ID" value="SCO68333.1"/>
    <property type="molecule type" value="Genomic_DNA"/>
</dbReference>
<dbReference type="GO" id="GO:0009922">
    <property type="term" value="F:fatty acid elongase activity"/>
    <property type="evidence" value="ECO:0007669"/>
    <property type="project" value="InterPro"/>
</dbReference>
<evidence type="ECO:0000313" key="12">
    <source>
        <dbReference type="Proteomes" id="UP000196402"/>
    </source>
</evidence>
<dbReference type="VEuPathDB" id="PlasmoDB:PVW1_110048900"/>
<dbReference type="GO" id="GO:0034626">
    <property type="term" value="P:fatty acid elongation, polyunsaturated fatty acid"/>
    <property type="evidence" value="ECO:0007669"/>
    <property type="project" value="TreeGrafter"/>
</dbReference>
<evidence type="ECO:0000256" key="6">
    <source>
        <dbReference type="ARBA" id="ARBA00022989"/>
    </source>
</evidence>
<evidence type="ECO:0000313" key="11">
    <source>
        <dbReference type="EMBL" id="SCO68333.1"/>
    </source>
</evidence>
<dbReference type="GO" id="GO:0019367">
    <property type="term" value="P:fatty acid elongation, saturated fatty acid"/>
    <property type="evidence" value="ECO:0007669"/>
    <property type="project" value="TreeGrafter"/>
</dbReference>
<comment type="similarity">
    <text evidence="10">Belongs to the ELO family.</text>
</comment>
<keyword evidence="6 10" id="KW-1133">Transmembrane helix</keyword>
<feature type="transmembrane region" description="Helical" evidence="10">
    <location>
        <begin position="136"/>
        <end position="160"/>
    </location>
</feature>
<feature type="transmembrane region" description="Helical" evidence="10">
    <location>
        <begin position="41"/>
        <end position="61"/>
    </location>
</feature>
<keyword evidence="2 10" id="KW-0444">Lipid biosynthesis</keyword>
<keyword evidence="5 10" id="KW-0276">Fatty acid metabolism</keyword>
<evidence type="ECO:0000256" key="2">
    <source>
        <dbReference type="ARBA" id="ARBA00022516"/>
    </source>
</evidence>
<keyword evidence="7 10" id="KW-0443">Lipid metabolism</keyword>
<gene>
    <name evidence="11" type="ORF">PVT01_110047800</name>
</gene>
<dbReference type="InterPro" id="IPR002076">
    <property type="entry name" value="ELO_fam"/>
</dbReference>
<comment type="subcellular location">
    <subcellularLocation>
        <location evidence="1">Membrane</location>
        <topology evidence="1">Multi-pass membrane protein</topology>
    </subcellularLocation>
</comment>
<organism evidence="11 12">
    <name type="scientific">Plasmodium vivax</name>
    <name type="common">malaria parasite P. vivax</name>
    <dbReference type="NCBI Taxonomy" id="5855"/>
    <lineage>
        <taxon>Eukaryota</taxon>
        <taxon>Sar</taxon>
        <taxon>Alveolata</taxon>
        <taxon>Apicomplexa</taxon>
        <taxon>Aconoidasida</taxon>
        <taxon>Haemosporida</taxon>
        <taxon>Plasmodiidae</taxon>
        <taxon>Plasmodium</taxon>
        <taxon>Plasmodium (Plasmodium)</taxon>
    </lineage>
</organism>
<feature type="transmembrane region" description="Helical" evidence="10">
    <location>
        <begin position="167"/>
        <end position="188"/>
    </location>
</feature>
<dbReference type="EC" id="2.3.1.-" evidence="10"/>
<sequence>MALNIAFINNLGENILKFFNPKLKYGRRVTKNWFMMNPTHFFLAFLFYVLFVLATYGYNAYYASKLKADKGLSKIKSSSSSKTKNARFDAILGKAIPLYNLLQVLLSLVITVMTIFEVRKRKFALLHNYVDFSKTNIALCCWLFYVNKLFDFMDTVLIVLRKKWNQFTFLHVYHHISVFLIMWVNTSVGYDGDIYYVITVNSIVHFIMYLYYFLASMKFNVPVFAKACVTYIQMIQVCSFCLQRVHTTQKKSRLIFSLCSPALCFASVALPSFASHSLLHILCLAFFASHPLPRILCFASFASHSLPRILCLASFPSFHFFFFFFTFKFLSRVTCKIIIKHMK</sequence>
<evidence type="ECO:0000256" key="4">
    <source>
        <dbReference type="ARBA" id="ARBA00022692"/>
    </source>
</evidence>
<dbReference type="PANTHER" id="PTHR11157:SF126">
    <property type="entry name" value="ELONGATION OF VERY LONG CHAIN FATTY ACIDS PROTEIN"/>
    <property type="match status" value="1"/>
</dbReference>
<feature type="transmembrane region" description="Helical" evidence="10">
    <location>
        <begin position="96"/>
        <end position="116"/>
    </location>
</feature>
<comment type="catalytic activity">
    <reaction evidence="10">
        <text>an acyl-CoA + malonyl-CoA + H(+) = a 3-oxoacyl-CoA + CO2 + CoA</text>
        <dbReference type="Rhea" id="RHEA:50252"/>
        <dbReference type="ChEBI" id="CHEBI:15378"/>
        <dbReference type="ChEBI" id="CHEBI:16526"/>
        <dbReference type="ChEBI" id="CHEBI:57287"/>
        <dbReference type="ChEBI" id="CHEBI:57384"/>
        <dbReference type="ChEBI" id="CHEBI:58342"/>
        <dbReference type="ChEBI" id="CHEBI:90726"/>
    </reaction>
    <physiologicalReaction direction="left-to-right" evidence="10">
        <dbReference type="Rhea" id="RHEA:50253"/>
    </physiologicalReaction>
</comment>
<protein>
    <recommendedName>
        <fullName evidence="10">Elongation of fatty acids protein</fullName>
        <ecNumber evidence="10">2.3.1.-</ecNumber>
    </recommendedName>
</protein>
<evidence type="ECO:0000256" key="10">
    <source>
        <dbReference type="RuleBase" id="RU361115"/>
    </source>
</evidence>
<dbReference type="VEuPathDB" id="PlasmoDB:PVP01_1143000"/>
<dbReference type="eggNOG" id="KOG3071">
    <property type="taxonomic scope" value="Eukaryota"/>
</dbReference>
<reference evidence="11 12" key="1">
    <citation type="submission" date="2016-07" db="EMBL/GenBank/DDBJ databases">
        <authorList>
            <consortium name="Pathogen Informatics"/>
        </authorList>
    </citation>
    <scope>NUCLEOTIDE SEQUENCE [LARGE SCALE GENOMIC DNA]</scope>
</reference>
<dbReference type="AlphaFoldDB" id="A0A1G4H0E4"/>
<feature type="transmembrane region" description="Helical" evidence="10">
    <location>
        <begin position="254"/>
        <end position="273"/>
    </location>
</feature>
<dbReference type="GO" id="GO:0030148">
    <property type="term" value="P:sphingolipid biosynthetic process"/>
    <property type="evidence" value="ECO:0007669"/>
    <property type="project" value="TreeGrafter"/>
</dbReference>
<name>A0A1G4H0E4_PLAVI</name>
<dbReference type="GO" id="GO:0034625">
    <property type="term" value="P:fatty acid elongation, monounsaturated fatty acid"/>
    <property type="evidence" value="ECO:0007669"/>
    <property type="project" value="TreeGrafter"/>
</dbReference>
<keyword evidence="3 10" id="KW-0808">Transferase</keyword>
<dbReference type="VEuPathDB" id="PlasmoDB:PVX_113465"/>
<evidence type="ECO:0000256" key="3">
    <source>
        <dbReference type="ARBA" id="ARBA00022679"/>
    </source>
</evidence>
<keyword evidence="8 10" id="KW-0472">Membrane</keyword>
<dbReference type="GO" id="GO:0042761">
    <property type="term" value="P:very long-chain fatty acid biosynthetic process"/>
    <property type="evidence" value="ECO:0007669"/>
    <property type="project" value="TreeGrafter"/>
</dbReference>
<dbReference type="Pfam" id="PF01151">
    <property type="entry name" value="ELO"/>
    <property type="match status" value="1"/>
</dbReference>
<keyword evidence="9 10" id="KW-0275">Fatty acid biosynthesis</keyword>
<evidence type="ECO:0000256" key="5">
    <source>
        <dbReference type="ARBA" id="ARBA00022832"/>
    </source>
</evidence>
<dbReference type="PANTHER" id="PTHR11157">
    <property type="entry name" value="FATTY ACID ACYL TRANSFERASE-RELATED"/>
    <property type="match status" value="1"/>
</dbReference>
<feature type="transmembrane region" description="Helical" evidence="10">
    <location>
        <begin position="309"/>
        <end position="330"/>
    </location>
</feature>
<evidence type="ECO:0000256" key="8">
    <source>
        <dbReference type="ARBA" id="ARBA00023136"/>
    </source>
</evidence>
<feature type="transmembrane region" description="Helical" evidence="10">
    <location>
        <begin position="194"/>
        <end position="214"/>
    </location>
</feature>
<keyword evidence="4 10" id="KW-0812">Transmembrane</keyword>
<accession>A0A1G4H0E4</accession>
<evidence type="ECO:0000256" key="7">
    <source>
        <dbReference type="ARBA" id="ARBA00023098"/>
    </source>
</evidence>
<dbReference type="VEuPathDB" id="PlasmoDB:PVPAM_110047800"/>
<evidence type="ECO:0000256" key="9">
    <source>
        <dbReference type="ARBA" id="ARBA00023160"/>
    </source>
</evidence>
<dbReference type="Proteomes" id="UP000196402">
    <property type="component" value="Chromosome 11"/>
</dbReference>
<evidence type="ECO:0000256" key="1">
    <source>
        <dbReference type="ARBA" id="ARBA00004141"/>
    </source>
</evidence>
<proteinExistence type="inferred from homology"/>